<feature type="region of interest" description="Disordered" evidence="1">
    <location>
        <begin position="142"/>
        <end position="265"/>
    </location>
</feature>
<feature type="non-terminal residue" evidence="2">
    <location>
        <position position="265"/>
    </location>
</feature>
<feature type="region of interest" description="Disordered" evidence="1">
    <location>
        <begin position="29"/>
        <end position="108"/>
    </location>
</feature>
<sequence>ADRRHHRHGHVCARRLRRVGARGRLHALRRRARGSRPRRGRPRDPARRAPRRRPPPALEPGRPPREHRRARRARSRGGARRHRLRRRRPERRARIADRLRRPPLSGQPPARRLAVLLLLGGRRSAPRTLDLRGPVLRGAALDARHRSAGGRPDPPCRGLLRPRRRPPLQHARGDPRPRRLRRDGGESDRGPRGGPVRRGRAALRAARLRDRLCERRQGRGHARRRPPGPDRTQHRGLLLGPGGHTAGPRSSRRGARGRGLPLREL</sequence>
<keyword evidence="2" id="KW-0808">Transferase</keyword>
<evidence type="ECO:0000313" key="2">
    <source>
        <dbReference type="EMBL" id="CAA9515682.1"/>
    </source>
</evidence>
<name>A0A6J4T840_9ACTN</name>
<accession>A0A6J4T840</accession>
<feature type="compositionally biased region" description="Basic residues" evidence="1">
    <location>
        <begin position="65"/>
        <end position="91"/>
    </location>
</feature>
<evidence type="ECO:0000256" key="1">
    <source>
        <dbReference type="SAM" id="MobiDB-lite"/>
    </source>
</evidence>
<proteinExistence type="predicted"/>
<protein>
    <submittedName>
        <fullName evidence="2">5'-methylthioadenosine phosphorylase</fullName>
        <ecNumber evidence="2">2.4.2.28</ecNumber>
    </submittedName>
</protein>
<organism evidence="2">
    <name type="scientific">uncultured Solirubrobacterales bacterium</name>
    <dbReference type="NCBI Taxonomy" id="768556"/>
    <lineage>
        <taxon>Bacteria</taxon>
        <taxon>Bacillati</taxon>
        <taxon>Actinomycetota</taxon>
        <taxon>Thermoleophilia</taxon>
        <taxon>Solirubrobacterales</taxon>
        <taxon>environmental samples</taxon>
    </lineage>
</organism>
<feature type="compositionally biased region" description="Basic and acidic residues" evidence="1">
    <location>
        <begin position="171"/>
        <end position="191"/>
    </location>
</feature>
<feature type="non-terminal residue" evidence="2">
    <location>
        <position position="1"/>
    </location>
</feature>
<keyword evidence="2" id="KW-0328">Glycosyltransferase</keyword>
<feature type="compositionally biased region" description="Basic residues" evidence="1">
    <location>
        <begin position="29"/>
        <end position="41"/>
    </location>
</feature>
<dbReference type="EMBL" id="CADCVU010000186">
    <property type="protein sequence ID" value="CAA9515682.1"/>
    <property type="molecule type" value="Genomic_DNA"/>
</dbReference>
<dbReference type="GO" id="GO:0017061">
    <property type="term" value="F:S-methyl-5-thioadenosine phosphorylase activity"/>
    <property type="evidence" value="ECO:0007669"/>
    <property type="project" value="UniProtKB-EC"/>
</dbReference>
<gene>
    <name evidence="2" type="ORF">AVDCRST_MAG45-2191</name>
</gene>
<dbReference type="AlphaFoldDB" id="A0A6J4T840"/>
<reference evidence="2" key="1">
    <citation type="submission" date="2020-02" db="EMBL/GenBank/DDBJ databases">
        <authorList>
            <person name="Meier V. D."/>
        </authorList>
    </citation>
    <scope>NUCLEOTIDE SEQUENCE</scope>
    <source>
        <strain evidence="2">AVDCRST_MAG45</strain>
    </source>
</reference>
<dbReference type="EC" id="2.4.2.28" evidence="2"/>
<feature type="compositionally biased region" description="Basic and acidic residues" evidence="1">
    <location>
        <begin position="207"/>
        <end position="217"/>
    </location>
</feature>